<dbReference type="Proteomes" id="UP000265520">
    <property type="component" value="Unassembled WGS sequence"/>
</dbReference>
<dbReference type="AlphaFoldDB" id="A0A392TKC2"/>
<proteinExistence type="predicted"/>
<feature type="region of interest" description="Disordered" evidence="1">
    <location>
        <begin position="39"/>
        <end position="58"/>
    </location>
</feature>
<evidence type="ECO:0000313" key="2">
    <source>
        <dbReference type="EMBL" id="MCI61593.1"/>
    </source>
</evidence>
<feature type="non-terminal residue" evidence="2">
    <location>
        <position position="1"/>
    </location>
</feature>
<comment type="caution">
    <text evidence="2">The sequence shown here is derived from an EMBL/GenBank/DDBJ whole genome shotgun (WGS) entry which is preliminary data.</text>
</comment>
<name>A0A392TKC2_9FABA</name>
<sequence>VLEESLRKSQELSGPIRTNDLMILVFALLAVVVEESSEVGGGFQKHVSRSSSRSVLEN</sequence>
<evidence type="ECO:0000313" key="3">
    <source>
        <dbReference type="Proteomes" id="UP000265520"/>
    </source>
</evidence>
<organism evidence="2 3">
    <name type="scientific">Trifolium medium</name>
    <dbReference type="NCBI Taxonomy" id="97028"/>
    <lineage>
        <taxon>Eukaryota</taxon>
        <taxon>Viridiplantae</taxon>
        <taxon>Streptophyta</taxon>
        <taxon>Embryophyta</taxon>
        <taxon>Tracheophyta</taxon>
        <taxon>Spermatophyta</taxon>
        <taxon>Magnoliopsida</taxon>
        <taxon>eudicotyledons</taxon>
        <taxon>Gunneridae</taxon>
        <taxon>Pentapetalae</taxon>
        <taxon>rosids</taxon>
        <taxon>fabids</taxon>
        <taxon>Fabales</taxon>
        <taxon>Fabaceae</taxon>
        <taxon>Papilionoideae</taxon>
        <taxon>50 kb inversion clade</taxon>
        <taxon>NPAAA clade</taxon>
        <taxon>Hologalegina</taxon>
        <taxon>IRL clade</taxon>
        <taxon>Trifolieae</taxon>
        <taxon>Trifolium</taxon>
    </lineage>
</organism>
<evidence type="ECO:0000256" key="1">
    <source>
        <dbReference type="SAM" id="MobiDB-lite"/>
    </source>
</evidence>
<reference evidence="2 3" key="1">
    <citation type="journal article" date="2018" name="Front. Plant Sci.">
        <title>Red Clover (Trifolium pratense) and Zigzag Clover (T. medium) - A Picture of Genomic Similarities and Differences.</title>
        <authorList>
            <person name="Dluhosova J."/>
            <person name="Istvanek J."/>
            <person name="Nedelnik J."/>
            <person name="Repkova J."/>
        </authorList>
    </citation>
    <scope>NUCLEOTIDE SEQUENCE [LARGE SCALE GENOMIC DNA]</scope>
    <source>
        <strain evidence="3">cv. 10/8</strain>
        <tissue evidence="2">Leaf</tissue>
    </source>
</reference>
<keyword evidence="3" id="KW-1185">Reference proteome</keyword>
<protein>
    <submittedName>
        <fullName evidence="2">Uncharacterized protein</fullName>
    </submittedName>
</protein>
<feature type="compositionally biased region" description="Polar residues" evidence="1">
    <location>
        <begin position="49"/>
        <end position="58"/>
    </location>
</feature>
<dbReference type="EMBL" id="LXQA010602503">
    <property type="protein sequence ID" value="MCI61593.1"/>
    <property type="molecule type" value="Genomic_DNA"/>
</dbReference>
<accession>A0A392TKC2</accession>